<name>A0A3D8IJB1_9HELI</name>
<dbReference type="OrthoDB" id="5430802at2"/>
<evidence type="ECO:0008006" key="3">
    <source>
        <dbReference type="Google" id="ProtNLM"/>
    </source>
</evidence>
<dbReference type="Gene3D" id="3.40.50.150">
    <property type="entry name" value="Vaccinia Virus protein VP39"/>
    <property type="match status" value="1"/>
</dbReference>
<dbReference type="AlphaFoldDB" id="A0A3D8IJB1"/>
<evidence type="ECO:0000313" key="1">
    <source>
        <dbReference type="EMBL" id="RDU65312.1"/>
    </source>
</evidence>
<organism evidence="1 2">
    <name type="scientific">Helicobacter didelphidarum</name>
    <dbReference type="NCBI Taxonomy" id="2040648"/>
    <lineage>
        <taxon>Bacteria</taxon>
        <taxon>Pseudomonadati</taxon>
        <taxon>Campylobacterota</taxon>
        <taxon>Epsilonproteobacteria</taxon>
        <taxon>Campylobacterales</taxon>
        <taxon>Helicobacteraceae</taxon>
        <taxon>Helicobacter</taxon>
    </lineage>
</organism>
<sequence length="211" mass="24271">MSITSRLKNAMLAFKQGGGGMDKTYLPMYANPTEIELFARHIINAKSYLEFGCGGSTFLVAYITQATITSIESSKDFIALLSRNELIANNLHRINLCHIDIGETGAWGFPIDESKKENYPLYSRSIFEARQDFDVIFVDGRFRVACILNAILYCPQSTIIVHDFFNREAYHIVLEFLECIERVETLGVFKVAKYDEERLKELYKQYQYDVK</sequence>
<dbReference type="Proteomes" id="UP000256379">
    <property type="component" value="Unassembled WGS sequence"/>
</dbReference>
<evidence type="ECO:0000313" key="2">
    <source>
        <dbReference type="Proteomes" id="UP000256379"/>
    </source>
</evidence>
<dbReference type="RefSeq" id="WP_115543201.1">
    <property type="nucleotide sequence ID" value="NZ_NXLQ01000013.1"/>
</dbReference>
<protein>
    <recommendedName>
        <fullName evidence="3">Class I SAM-dependent methyltransferase</fullName>
    </recommendedName>
</protein>
<comment type="caution">
    <text evidence="1">The sequence shown here is derived from an EMBL/GenBank/DDBJ whole genome shotgun (WGS) entry which is preliminary data.</text>
</comment>
<dbReference type="EMBL" id="NXLQ01000013">
    <property type="protein sequence ID" value="RDU65312.1"/>
    <property type="molecule type" value="Genomic_DNA"/>
</dbReference>
<accession>A0A3D8IJB1</accession>
<dbReference type="InterPro" id="IPR029063">
    <property type="entry name" value="SAM-dependent_MTases_sf"/>
</dbReference>
<gene>
    <name evidence="1" type="ORF">CQA53_06440</name>
</gene>
<proteinExistence type="predicted"/>
<dbReference type="SUPFAM" id="SSF53335">
    <property type="entry name" value="S-adenosyl-L-methionine-dependent methyltransferases"/>
    <property type="match status" value="1"/>
</dbReference>
<keyword evidence="2" id="KW-1185">Reference proteome</keyword>
<reference evidence="1 2" key="1">
    <citation type="submission" date="2018-04" db="EMBL/GenBank/DDBJ databases">
        <title>Novel Campyloabacter and Helicobacter Species and Strains.</title>
        <authorList>
            <person name="Mannion A.J."/>
            <person name="Shen Z."/>
            <person name="Fox J.G."/>
        </authorList>
    </citation>
    <scope>NUCLEOTIDE SEQUENCE [LARGE SCALE GENOMIC DNA]</scope>
    <source>
        <strain evidence="1 2">MIT 17-337</strain>
    </source>
</reference>